<dbReference type="PANTHER" id="PTHR22619:SF0">
    <property type="entry name" value="ZINC FINGER SWIM DOMAIN-CONTAINING PROTEIN 6-LIKE PROTEIN"/>
    <property type="match status" value="1"/>
</dbReference>
<feature type="non-terminal residue" evidence="4">
    <location>
        <position position="326"/>
    </location>
</feature>
<name>A0ABQ7Q7R5_PLUXY</name>
<organism evidence="4 5">
    <name type="scientific">Plutella xylostella</name>
    <name type="common">Diamondback moth</name>
    <name type="synonym">Plutella maculipennis</name>
    <dbReference type="NCBI Taxonomy" id="51655"/>
    <lineage>
        <taxon>Eukaryota</taxon>
        <taxon>Metazoa</taxon>
        <taxon>Ecdysozoa</taxon>
        <taxon>Arthropoda</taxon>
        <taxon>Hexapoda</taxon>
        <taxon>Insecta</taxon>
        <taxon>Pterygota</taxon>
        <taxon>Neoptera</taxon>
        <taxon>Endopterygota</taxon>
        <taxon>Lepidoptera</taxon>
        <taxon>Glossata</taxon>
        <taxon>Ditrysia</taxon>
        <taxon>Yponomeutoidea</taxon>
        <taxon>Plutellidae</taxon>
        <taxon>Plutella</taxon>
    </lineage>
</organism>
<feature type="region of interest" description="Disordered" evidence="2">
    <location>
        <begin position="35"/>
        <end position="55"/>
    </location>
</feature>
<evidence type="ECO:0000256" key="2">
    <source>
        <dbReference type="SAM" id="MobiDB-lite"/>
    </source>
</evidence>
<sequence length="326" mass="36696">MRPRRYKKTPDQKYRTKQGTLHRFLRISLTQLSLHLTSPPRAPPPSAVNAPSPAAPAAAPTFPLRLCNAGSLQRRYENSKLSHIRIFNEPVELSESAPSGRASAMSCGPRACCRPRAPHSLLDITAKIVAANIPFQRIEERYERIPEPVQRRVVYWSFPRDERDICMYSSLARAPPDDHRSIAFCRGLKLLDAGCVENVLQVGFHLSGVVRAPAAAPPCSEPERLYRVTVSFDRCKITGVTCSCEARDIFWCQHVVALALYRIRNADSVRLRVPISETLLQMDRQQLQKFVQYLIAEHHTEVLPTAQRLADEVLQARSAINRICGA</sequence>
<keyword evidence="1" id="KW-0479">Metal-binding</keyword>
<comment type="caution">
    <text evidence="4">The sequence shown here is derived from an EMBL/GenBank/DDBJ whole genome shotgun (WGS) entry which is preliminary data.</text>
</comment>
<dbReference type="PANTHER" id="PTHR22619">
    <property type="entry name" value="ZINC FINGER SWIM DOMAIN CONTAINING PROTEIN 4, 5, 6"/>
    <property type="match status" value="1"/>
</dbReference>
<dbReference type="PROSITE" id="PS50966">
    <property type="entry name" value="ZF_SWIM"/>
    <property type="match status" value="1"/>
</dbReference>
<dbReference type="EMBL" id="JAHIBW010000019">
    <property type="protein sequence ID" value="KAG7301246.1"/>
    <property type="molecule type" value="Genomic_DNA"/>
</dbReference>
<dbReference type="Proteomes" id="UP000823941">
    <property type="component" value="Chromosome 19"/>
</dbReference>
<accession>A0ABQ7Q7R5</accession>
<evidence type="ECO:0000256" key="1">
    <source>
        <dbReference type="PROSITE-ProRule" id="PRU00325"/>
    </source>
</evidence>
<evidence type="ECO:0000259" key="3">
    <source>
        <dbReference type="PROSITE" id="PS50966"/>
    </source>
</evidence>
<dbReference type="InterPro" id="IPR007527">
    <property type="entry name" value="Znf_SWIM"/>
</dbReference>
<evidence type="ECO:0000313" key="5">
    <source>
        <dbReference type="Proteomes" id="UP000823941"/>
    </source>
</evidence>
<proteinExistence type="predicted"/>
<keyword evidence="1" id="KW-0862">Zinc</keyword>
<dbReference type="Pfam" id="PF04434">
    <property type="entry name" value="SWIM"/>
    <property type="match status" value="1"/>
</dbReference>
<evidence type="ECO:0000313" key="4">
    <source>
        <dbReference type="EMBL" id="KAG7301246.1"/>
    </source>
</evidence>
<keyword evidence="5" id="KW-1185">Reference proteome</keyword>
<gene>
    <name evidence="4" type="ORF">JYU34_014148</name>
</gene>
<keyword evidence="1" id="KW-0863">Zinc-finger</keyword>
<reference evidence="4 5" key="1">
    <citation type="submission" date="2021-06" db="EMBL/GenBank/DDBJ databases">
        <title>A haploid diamondback moth (Plutella xylostella L.) genome assembly resolves 31 chromosomes and identifies a diamide resistance mutation.</title>
        <authorList>
            <person name="Ward C.M."/>
            <person name="Perry K.D."/>
            <person name="Baker G."/>
            <person name="Powis K."/>
            <person name="Heckel D.G."/>
            <person name="Baxter S.W."/>
        </authorList>
    </citation>
    <scope>NUCLEOTIDE SEQUENCE [LARGE SCALE GENOMIC DNA]</scope>
    <source>
        <strain evidence="4 5">LV</strain>
        <tissue evidence="4">Single pupa</tissue>
    </source>
</reference>
<protein>
    <submittedName>
        <fullName evidence="4">Zinc finger SWIM domain-containing protein 4</fullName>
    </submittedName>
</protein>
<feature type="domain" description="SWIM-type" evidence="3">
    <location>
        <begin position="226"/>
        <end position="263"/>
    </location>
</feature>